<accession>A0ABR9U636</accession>
<gene>
    <name evidence="1" type="ORF">IQ236_01540</name>
</gene>
<dbReference type="SUPFAM" id="SSF101478">
    <property type="entry name" value="ADP-ribosylglycohydrolase"/>
    <property type="match status" value="1"/>
</dbReference>
<organism evidence="1 2">
    <name type="scientific">Planktothrix mougeotii LEGE 06226</name>
    <dbReference type="NCBI Taxonomy" id="1828728"/>
    <lineage>
        <taxon>Bacteria</taxon>
        <taxon>Bacillati</taxon>
        <taxon>Cyanobacteriota</taxon>
        <taxon>Cyanophyceae</taxon>
        <taxon>Oscillatoriophycideae</taxon>
        <taxon>Oscillatoriales</taxon>
        <taxon>Microcoleaceae</taxon>
        <taxon>Planktothrix</taxon>
    </lineage>
</organism>
<dbReference type="Pfam" id="PF03747">
    <property type="entry name" value="ADP_ribosyl_GH"/>
    <property type="match status" value="1"/>
</dbReference>
<evidence type="ECO:0000313" key="1">
    <source>
        <dbReference type="EMBL" id="MBE9141905.1"/>
    </source>
</evidence>
<dbReference type="InterPro" id="IPR005502">
    <property type="entry name" value="Ribosyl_crysJ1"/>
</dbReference>
<evidence type="ECO:0000313" key="2">
    <source>
        <dbReference type="Proteomes" id="UP000640725"/>
    </source>
</evidence>
<dbReference type="RefSeq" id="WP_193867645.1">
    <property type="nucleotide sequence ID" value="NZ_JADEWU010000002.1"/>
</dbReference>
<protein>
    <submittedName>
        <fullName evidence="1">ADP-ribosylglycohydrolase family protein</fullName>
    </submittedName>
</protein>
<name>A0ABR9U636_9CYAN</name>
<reference evidence="1 2" key="1">
    <citation type="submission" date="2020-10" db="EMBL/GenBank/DDBJ databases">
        <authorList>
            <person name="Castelo-Branco R."/>
            <person name="Eusebio N."/>
            <person name="Adriana R."/>
            <person name="Vieira A."/>
            <person name="Brugerolle De Fraissinette N."/>
            <person name="Rezende De Castro R."/>
            <person name="Schneider M.P."/>
            <person name="Vasconcelos V."/>
            <person name="Leao P.N."/>
        </authorList>
    </citation>
    <scope>NUCLEOTIDE SEQUENCE [LARGE SCALE GENOMIC DNA]</scope>
    <source>
        <strain evidence="1 2">LEGE 06226</strain>
    </source>
</reference>
<dbReference type="EMBL" id="JADEWU010000002">
    <property type="protein sequence ID" value="MBE9141905.1"/>
    <property type="molecule type" value="Genomic_DNA"/>
</dbReference>
<sequence>MKQDSLCSQFQGAILGAVLAYELGQCWLTYGSVLPGKDRMELEDDPSLQPMISLLKTGVGHPQKPLSRVLSPPSSGNTGKLISQLTQSLIQYQGFDAVDYGRRVQTQIKPLFKSASEVALLGLPLGLFFHDNLRALQQLDWKGLEGVAEIQDGIGLMATAIAEMLTPNPDLHRLIPNLLPQLQPETALTAKLEQVQTLLEHRASLETAVRQLTQTTKASSANFDSENWIALALSFYCFLTTPEDYSLTVLRSLQTGYHPELTATLSGALSGGYQGLRGIPTRWRLAFSEKPLFSQTDPKIENNSVEFNNYETELLQLAHHLFAVWSGVYHPIPSHPACKTFTQSAVATPTRMRIQE</sequence>
<keyword evidence="2" id="KW-1185">Reference proteome</keyword>
<dbReference type="InterPro" id="IPR036705">
    <property type="entry name" value="Ribosyl_crysJ1_sf"/>
</dbReference>
<comment type="caution">
    <text evidence="1">The sequence shown here is derived from an EMBL/GenBank/DDBJ whole genome shotgun (WGS) entry which is preliminary data.</text>
</comment>
<dbReference type="Proteomes" id="UP000640725">
    <property type="component" value="Unassembled WGS sequence"/>
</dbReference>
<proteinExistence type="predicted"/>
<dbReference type="Gene3D" id="1.10.4080.10">
    <property type="entry name" value="ADP-ribosylation/Crystallin J1"/>
    <property type="match status" value="1"/>
</dbReference>